<dbReference type="SUPFAM" id="SSF56436">
    <property type="entry name" value="C-type lectin-like"/>
    <property type="match status" value="1"/>
</dbReference>
<feature type="signal peptide" evidence="1">
    <location>
        <begin position="1"/>
        <end position="22"/>
    </location>
</feature>
<accession>A0A067QRU8</accession>
<keyword evidence="1" id="KW-0732">Signal</keyword>
<dbReference type="InterPro" id="IPR016187">
    <property type="entry name" value="CTDL_fold"/>
</dbReference>
<keyword evidence="4" id="KW-1185">Reference proteome</keyword>
<dbReference type="InParanoid" id="A0A067QRU8"/>
<reference evidence="3 4" key="1">
    <citation type="journal article" date="2014" name="Nat. Commun.">
        <title>Molecular traces of alternative social organization in a termite genome.</title>
        <authorList>
            <person name="Terrapon N."/>
            <person name="Li C."/>
            <person name="Robertson H.M."/>
            <person name="Ji L."/>
            <person name="Meng X."/>
            <person name="Booth W."/>
            <person name="Chen Z."/>
            <person name="Childers C.P."/>
            <person name="Glastad K.M."/>
            <person name="Gokhale K."/>
            <person name="Gowin J."/>
            <person name="Gronenberg W."/>
            <person name="Hermansen R.A."/>
            <person name="Hu H."/>
            <person name="Hunt B.G."/>
            <person name="Huylmans A.K."/>
            <person name="Khalil S.M."/>
            <person name="Mitchell R.D."/>
            <person name="Munoz-Torres M.C."/>
            <person name="Mustard J.A."/>
            <person name="Pan H."/>
            <person name="Reese J.T."/>
            <person name="Scharf M.E."/>
            <person name="Sun F."/>
            <person name="Vogel H."/>
            <person name="Xiao J."/>
            <person name="Yang W."/>
            <person name="Yang Z."/>
            <person name="Yang Z."/>
            <person name="Zhou J."/>
            <person name="Zhu J."/>
            <person name="Brent C.S."/>
            <person name="Elsik C.G."/>
            <person name="Goodisman M.A."/>
            <person name="Liberles D.A."/>
            <person name="Roe R.M."/>
            <person name="Vargo E.L."/>
            <person name="Vilcinskas A."/>
            <person name="Wang J."/>
            <person name="Bornberg-Bauer E."/>
            <person name="Korb J."/>
            <person name="Zhang G."/>
            <person name="Liebig J."/>
        </authorList>
    </citation>
    <scope>NUCLEOTIDE SEQUENCE [LARGE SCALE GENOMIC DNA]</scope>
    <source>
        <tissue evidence="3">Whole organism</tissue>
    </source>
</reference>
<dbReference type="InterPro" id="IPR050111">
    <property type="entry name" value="C-type_lectin/snaclec_domain"/>
</dbReference>
<dbReference type="EMBL" id="KK853008">
    <property type="protein sequence ID" value="KDR12554.1"/>
    <property type="molecule type" value="Genomic_DNA"/>
</dbReference>
<evidence type="ECO:0000256" key="1">
    <source>
        <dbReference type="SAM" id="SignalP"/>
    </source>
</evidence>
<dbReference type="OrthoDB" id="7357196at2759"/>
<evidence type="ECO:0000313" key="3">
    <source>
        <dbReference type="EMBL" id="KDR12554.1"/>
    </source>
</evidence>
<dbReference type="InterPro" id="IPR001304">
    <property type="entry name" value="C-type_lectin-like"/>
</dbReference>
<dbReference type="PANTHER" id="PTHR22803">
    <property type="entry name" value="MANNOSE, PHOSPHOLIPASE, LECTIN RECEPTOR RELATED"/>
    <property type="match status" value="1"/>
</dbReference>
<dbReference type="PROSITE" id="PS50041">
    <property type="entry name" value="C_TYPE_LECTIN_2"/>
    <property type="match status" value="1"/>
</dbReference>
<dbReference type="CDD" id="cd00037">
    <property type="entry name" value="CLECT"/>
    <property type="match status" value="1"/>
</dbReference>
<sequence length="249" mass="27923">MRTAVLCGCLLSLLLLNSGITSESTCSRHPATIFKLAITSFRNKTGHWTAQLQLEHKGNEDGEVTREVDFDQTVTPHCDGTETVFIVATITTAPEGIAVLKPERRRTVPPGYKRLSNSNYFKEYPEATKWIEARDICEREGAHLAIINSEAEGKFVSSLWTNKLFLWAFIGTHDLYEEGNFVTIHNQTLQEAGYNRWSPGEPNGGSTENCGVIFQNGLLGNYFCSLPLPFFCEFEPEVVSRSFSFRDEA</sequence>
<dbReference type="FunCoup" id="A0A067QRU8">
    <property type="interactions" value="48"/>
</dbReference>
<dbReference type="Proteomes" id="UP000027135">
    <property type="component" value="Unassembled WGS sequence"/>
</dbReference>
<protein>
    <submittedName>
        <fullName evidence="3">Hemolymph lipopolysaccharide-binding protein</fullName>
    </submittedName>
</protein>
<dbReference type="SMART" id="SM00034">
    <property type="entry name" value="CLECT"/>
    <property type="match status" value="1"/>
</dbReference>
<evidence type="ECO:0000313" key="4">
    <source>
        <dbReference type="Proteomes" id="UP000027135"/>
    </source>
</evidence>
<proteinExistence type="predicted"/>
<evidence type="ECO:0000259" key="2">
    <source>
        <dbReference type="PROSITE" id="PS50041"/>
    </source>
</evidence>
<name>A0A067QRU8_ZOONE</name>
<dbReference type="Gene3D" id="3.10.100.10">
    <property type="entry name" value="Mannose-Binding Protein A, subunit A"/>
    <property type="match status" value="1"/>
</dbReference>
<dbReference type="eggNOG" id="ENOG502SFHR">
    <property type="taxonomic scope" value="Eukaryota"/>
</dbReference>
<dbReference type="InterPro" id="IPR016186">
    <property type="entry name" value="C-type_lectin-like/link_sf"/>
</dbReference>
<dbReference type="Pfam" id="PF00059">
    <property type="entry name" value="Lectin_C"/>
    <property type="match status" value="1"/>
</dbReference>
<organism evidence="3 4">
    <name type="scientific">Zootermopsis nevadensis</name>
    <name type="common">Dampwood termite</name>
    <dbReference type="NCBI Taxonomy" id="136037"/>
    <lineage>
        <taxon>Eukaryota</taxon>
        <taxon>Metazoa</taxon>
        <taxon>Ecdysozoa</taxon>
        <taxon>Arthropoda</taxon>
        <taxon>Hexapoda</taxon>
        <taxon>Insecta</taxon>
        <taxon>Pterygota</taxon>
        <taxon>Neoptera</taxon>
        <taxon>Polyneoptera</taxon>
        <taxon>Dictyoptera</taxon>
        <taxon>Blattodea</taxon>
        <taxon>Blattoidea</taxon>
        <taxon>Termitoidae</taxon>
        <taxon>Termopsidae</taxon>
        <taxon>Zootermopsis</taxon>
    </lineage>
</organism>
<dbReference type="AlphaFoldDB" id="A0A067QRU8"/>
<gene>
    <name evidence="3" type="ORF">L798_12977</name>
</gene>
<feature type="domain" description="C-type lectin" evidence="2">
    <location>
        <begin position="115"/>
        <end position="233"/>
    </location>
</feature>
<feature type="chain" id="PRO_5001647808" evidence="1">
    <location>
        <begin position="23"/>
        <end position="249"/>
    </location>
</feature>
<dbReference type="OMA" id="CEFEPEV"/>